<evidence type="ECO:0000256" key="7">
    <source>
        <dbReference type="SAM" id="MobiDB-lite"/>
    </source>
</evidence>
<evidence type="ECO:0000256" key="1">
    <source>
        <dbReference type="ARBA" id="ARBA00004651"/>
    </source>
</evidence>
<feature type="transmembrane region" description="Helical" evidence="8">
    <location>
        <begin position="100"/>
        <end position="121"/>
    </location>
</feature>
<feature type="transmembrane region" description="Helical" evidence="8">
    <location>
        <begin position="186"/>
        <end position="206"/>
    </location>
</feature>
<reference evidence="9 10" key="1">
    <citation type="submission" date="2023-07" db="EMBL/GenBank/DDBJ databases">
        <title>Sequencing the genomes of 1000 actinobacteria strains.</title>
        <authorList>
            <person name="Klenk H.-P."/>
        </authorList>
    </citation>
    <scope>NUCLEOTIDE SEQUENCE [LARGE SCALE GENOMIC DNA]</scope>
    <source>
        <strain evidence="9 10">DSM 45805</strain>
    </source>
</reference>
<evidence type="ECO:0000256" key="2">
    <source>
        <dbReference type="ARBA" id="ARBA00006679"/>
    </source>
</evidence>
<feature type="transmembrane region" description="Helical" evidence="8">
    <location>
        <begin position="155"/>
        <end position="174"/>
    </location>
</feature>
<comment type="similarity">
    <text evidence="2">Belongs to the DoxX family.</text>
</comment>
<keyword evidence="6 8" id="KW-0472">Membrane</keyword>
<accession>A0ABU0ENF4</accession>
<protein>
    <submittedName>
        <fullName evidence="9">Oxidoreductase</fullName>
    </submittedName>
</protein>
<comment type="caution">
    <text evidence="9">The sequence shown here is derived from an EMBL/GenBank/DDBJ whole genome shotgun (WGS) entry which is preliminary data.</text>
</comment>
<keyword evidence="5 8" id="KW-1133">Transmembrane helix</keyword>
<keyword evidence="10" id="KW-1185">Reference proteome</keyword>
<evidence type="ECO:0000313" key="10">
    <source>
        <dbReference type="Proteomes" id="UP001229651"/>
    </source>
</evidence>
<sequence>MASPQDDSPTQNLFTESAYYQPTDTGGSTSMLSDVEDRPSPPVNRYHGGLDFGLLVLRLVLGAIMGAHGLQKVFGLFHGPGIDGTARMLESMGYTAQPTLLAWITGLSELIGAVLIVLGLFTQIGAAALLGVTANAVYVQWGGGLFEPHGFEFELLLAAVAFTLLFTGSGRIALDVNTPWRRRPVPFGFFFLLIAAAAAVVVIVLAR</sequence>
<evidence type="ECO:0000256" key="6">
    <source>
        <dbReference type="ARBA" id="ARBA00023136"/>
    </source>
</evidence>
<evidence type="ECO:0000256" key="5">
    <source>
        <dbReference type="ARBA" id="ARBA00022989"/>
    </source>
</evidence>
<dbReference type="Pfam" id="PF07681">
    <property type="entry name" value="DoxX"/>
    <property type="match status" value="1"/>
</dbReference>
<organism evidence="9 10">
    <name type="scientific">Amycolatopsis thermophila</name>
    <dbReference type="NCBI Taxonomy" id="206084"/>
    <lineage>
        <taxon>Bacteria</taxon>
        <taxon>Bacillati</taxon>
        <taxon>Actinomycetota</taxon>
        <taxon>Actinomycetes</taxon>
        <taxon>Pseudonocardiales</taxon>
        <taxon>Pseudonocardiaceae</taxon>
        <taxon>Amycolatopsis</taxon>
    </lineage>
</organism>
<dbReference type="InterPro" id="IPR032808">
    <property type="entry name" value="DoxX"/>
</dbReference>
<evidence type="ECO:0000256" key="4">
    <source>
        <dbReference type="ARBA" id="ARBA00022692"/>
    </source>
</evidence>
<keyword evidence="4 8" id="KW-0812">Transmembrane</keyword>
<dbReference type="EMBL" id="JAUSUT010000001">
    <property type="protein sequence ID" value="MDQ0376834.1"/>
    <property type="molecule type" value="Genomic_DNA"/>
</dbReference>
<proteinExistence type="inferred from homology"/>
<evidence type="ECO:0000313" key="9">
    <source>
        <dbReference type="EMBL" id="MDQ0376834.1"/>
    </source>
</evidence>
<comment type="subcellular location">
    <subcellularLocation>
        <location evidence="1">Cell membrane</location>
        <topology evidence="1">Multi-pass membrane protein</topology>
    </subcellularLocation>
</comment>
<gene>
    <name evidence="9" type="ORF">FB470_000828</name>
</gene>
<feature type="compositionally biased region" description="Polar residues" evidence="7">
    <location>
        <begin position="1"/>
        <end position="32"/>
    </location>
</feature>
<dbReference type="InterPro" id="IPR051907">
    <property type="entry name" value="DoxX-like_oxidoreductase"/>
</dbReference>
<feature type="region of interest" description="Disordered" evidence="7">
    <location>
        <begin position="1"/>
        <end position="40"/>
    </location>
</feature>
<evidence type="ECO:0000256" key="8">
    <source>
        <dbReference type="SAM" id="Phobius"/>
    </source>
</evidence>
<dbReference type="Proteomes" id="UP001229651">
    <property type="component" value="Unassembled WGS sequence"/>
</dbReference>
<dbReference type="PANTHER" id="PTHR33452">
    <property type="entry name" value="OXIDOREDUCTASE CATD-RELATED"/>
    <property type="match status" value="1"/>
</dbReference>
<feature type="transmembrane region" description="Helical" evidence="8">
    <location>
        <begin position="126"/>
        <end position="143"/>
    </location>
</feature>
<dbReference type="PANTHER" id="PTHR33452:SF1">
    <property type="entry name" value="INNER MEMBRANE PROTEIN YPHA-RELATED"/>
    <property type="match status" value="1"/>
</dbReference>
<keyword evidence="3" id="KW-1003">Cell membrane</keyword>
<feature type="transmembrane region" description="Helical" evidence="8">
    <location>
        <begin position="52"/>
        <end position="70"/>
    </location>
</feature>
<dbReference type="RefSeq" id="WP_306988864.1">
    <property type="nucleotide sequence ID" value="NZ_JAUSUT010000001.1"/>
</dbReference>
<name>A0ABU0ENF4_9PSEU</name>
<evidence type="ECO:0000256" key="3">
    <source>
        <dbReference type="ARBA" id="ARBA00022475"/>
    </source>
</evidence>